<protein>
    <recommendedName>
        <fullName evidence="8">Pseudouridine synthase I TruA alpha/beta domain-containing protein</fullName>
    </recommendedName>
</protein>
<organism evidence="9 10">
    <name type="scientific">Aphanomyces euteiches</name>
    <dbReference type="NCBI Taxonomy" id="100861"/>
    <lineage>
        <taxon>Eukaryota</taxon>
        <taxon>Sar</taxon>
        <taxon>Stramenopiles</taxon>
        <taxon>Oomycota</taxon>
        <taxon>Saprolegniomycetes</taxon>
        <taxon>Saprolegniales</taxon>
        <taxon>Verrucalvaceae</taxon>
        <taxon>Aphanomyces</taxon>
    </lineage>
</organism>
<feature type="domain" description="Pseudouridine synthase I TruA alpha/beta" evidence="8">
    <location>
        <begin position="244"/>
        <end position="353"/>
    </location>
</feature>
<sequence>MLRLMDRRQAARPFLSGTWSNAFSTLNEFKEDKKRKVKVGLVMGYTGTGYHGVQIQEKNDVPTIEHEVRSALFKAGCILESNYGDMSKIGWSRSSRTDKGVHATSIVVSAKLLVHEERIDKKTGRIAQLVEDINVHLPENIRVFTATKVHQSFRAREECIMREYEYFLPVSFIEQVCKPVSVDKAIESVLETLPRFEGIYDFHNFTKQRRYFYKRQAQKYRNRSRQEEDSQEIIDSRDEEDEENEVDDDEEDNLADISLTESGERKILTRHRRTIYTCRGTLLPDVNGEPFICIRLRGASFLLNQIRLMVGAVLGVASGALPLDMFDAALKTNQIVRLPTAPAEGLVLSTCAFGSKQHLISFIKDHNTPQNLYIGSNRPNFAPHRVLVHPQELRQIHRFRDEVIIKEIIRSWGNSDNVAKWPVGFESWKESLSEMDIPTITNALDKYLINEEEKLAASAEVVKQARRNEDSLKLLPRAFSTAVCIRFDLTPGVYVTDVIAGLKYCILLGKLSVTATQEDLMEYMERTGLDELAKLGRRGY</sequence>
<keyword evidence="10" id="KW-1185">Reference proteome</keyword>
<evidence type="ECO:0000256" key="5">
    <source>
        <dbReference type="PIRSR" id="PIRSR641708-1"/>
    </source>
</evidence>
<comment type="similarity">
    <text evidence="1">Belongs to the tRNA pseudouridine synthase TruA family.</text>
</comment>
<dbReference type="Proteomes" id="UP000481153">
    <property type="component" value="Unassembled WGS sequence"/>
</dbReference>
<dbReference type="InterPro" id="IPR020094">
    <property type="entry name" value="TruA/RsuA/RluB/E/F_N"/>
</dbReference>
<gene>
    <name evidence="9" type="ORF">Ae201684_016422</name>
</gene>
<evidence type="ECO:0000313" key="10">
    <source>
        <dbReference type="Proteomes" id="UP000481153"/>
    </source>
</evidence>
<evidence type="ECO:0000256" key="4">
    <source>
        <dbReference type="ARBA" id="ARBA00036943"/>
    </source>
</evidence>
<dbReference type="InterPro" id="IPR020097">
    <property type="entry name" value="PsdUridine_synth_TruA_a/b_dom"/>
</dbReference>
<accession>A0A6G0WDH2</accession>
<dbReference type="VEuPathDB" id="FungiDB:AeMF1_000033"/>
<dbReference type="FunFam" id="3.30.70.580:FF:000002">
    <property type="entry name" value="tRNA pseudouridine synthase"/>
    <property type="match status" value="1"/>
</dbReference>
<dbReference type="InterPro" id="IPR041708">
    <property type="entry name" value="PUS1/PUS2-like"/>
</dbReference>
<evidence type="ECO:0000259" key="8">
    <source>
        <dbReference type="Pfam" id="PF01416"/>
    </source>
</evidence>
<dbReference type="Pfam" id="PF01416">
    <property type="entry name" value="PseudoU_synth_1"/>
    <property type="match status" value="1"/>
</dbReference>
<dbReference type="AlphaFoldDB" id="A0A6G0WDH2"/>
<feature type="binding site" evidence="6">
    <location>
        <position position="164"/>
    </location>
    <ligand>
        <name>substrate</name>
    </ligand>
</feature>
<proteinExistence type="inferred from homology"/>
<evidence type="ECO:0000256" key="6">
    <source>
        <dbReference type="PIRSR" id="PIRSR641708-2"/>
    </source>
</evidence>
<dbReference type="CDD" id="cd02568">
    <property type="entry name" value="PseudoU_synth_PUS1_PUS2"/>
    <property type="match status" value="1"/>
</dbReference>
<evidence type="ECO:0000256" key="2">
    <source>
        <dbReference type="ARBA" id="ARBA00022694"/>
    </source>
</evidence>
<reference evidence="9 10" key="1">
    <citation type="submission" date="2019-07" db="EMBL/GenBank/DDBJ databases">
        <title>Genomics analysis of Aphanomyces spp. identifies a new class of oomycete effector associated with host adaptation.</title>
        <authorList>
            <person name="Gaulin E."/>
        </authorList>
    </citation>
    <scope>NUCLEOTIDE SEQUENCE [LARGE SCALE GENOMIC DNA]</scope>
    <source>
        <strain evidence="9 10">ATCC 201684</strain>
    </source>
</reference>
<dbReference type="InterPro" id="IPR001406">
    <property type="entry name" value="PsdUridine_synth_TruA"/>
</dbReference>
<dbReference type="Gene3D" id="3.30.70.580">
    <property type="entry name" value="Pseudouridine synthase I, catalytic domain, N-terminal subdomain"/>
    <property type="match status" value="1"/>
</dbReference>
<dbReference type="GO" id="GO:0009982">
    <property type="term" value="F:pseudouridine synthase activity"/>
    <property type="evidence" value="ECO:0007669"/>
    <property type="project" value="InterPro"/>
</dbReference>
<dbReference type="GO" id="GO:0031119">
    <property type="term" value="P:tRNA pseudouridine synthesis"/>
    <property type="evidence" value="ECO:0007669"/>
    <property type="project" value="InterPro"/>
</dbReference>
<keyword evidence="3" id="KW-0413">Isomerase</keyword>
<comment type="caution">
    <text evidence="9">The sequence shown here is derived from an EMBL/GenBank/DDBJ whole genome shotgun (WGS) entry which is preliminary data.</text>
</comment>
<dbReference type="InterPro" id="IPR020095">
    <property type="entry name" value="PsdUridine_synth_TruA_C"/>
</dbReference>
<evidence type="ECO:0000313" key="9">
    <source>
        <dbReference type="EMBL" id="KAF0725024.1"/>
    </source>
</evidence>
<evidence type="ECO:0000256" key="7">
    <source>
        <dbReference type="SAM" id="MobiDB-lite"/>
    </source>
</evidence>
<dbReference type="GO" id="GO:1990481">
    <property type="term" value="P:mRNA pseudouridine synthesis"/>
    <property type="evidence" value="ECO:0007669"/>
    <property type="project" value="TreeGrafter"/>
</dbReference>
<feature type="active site" description="Nucleophile" evidence="5">
    <location>
        <position position="98"/>
    </location>
</feature>
<comment type="catalytic activity">
    <reaction evidence="4">
        <text>a uridine in tRNA = a pseudouridine in tRNA</text>
        <dbReference type="Rhea" id="RHEA:54572"/>
        <dbReference type="Rhea" id="RHEA-COMP:13339"/>
        <dbReference type="Rhea" id="RHEA-COMP:13934"/>
        <dbReference type="ChEBI" id="CHEBI:65314"/>
        <dbReference type="ChEBI" id="CHEBI:65315"/>
    </reaction>
</comment>
<evidence type="ECO:0000256" key="1">
    <source>
        <dbReference type="ARBA" id="ARBA00009375"/>
    </source>
</evidence>
<keyword evidence="2" id="KW-0819">tRNA processing</keyword>
<feature type="region of interest" description="Disordered" evidence="7">
    <location>
        <begin position="222"/>
        <end position="255"/>
    </location>
</feature>
<name>A0A6G0WDH2_9STRA</name>
<dbReference type="GO" id="GO:0003723">
    <property type="term" value="F:RNA binding"/>
    <property type="evidence" value="ECO:0007669"/>
    <property type="project" value="InterPro"/>
</dbReference>
<dbReference type="EMBL" id="VJMJ01000253">
    <property type="protein sequence ID" value="KAF0725024.1"/>
    <property type="molecule type" value="Genomic_DNA"/>
</dbReference>
<dbReference type="PANTHER" id="PTHR11142">
    <property type="entry name" value="PSEUDOURIDYLATE SYNTHASE"/>
    <property type="match status" value="1"/>
</dbReference>
<dbReference type="InterPro" id="IPR020103">
    <property type="entry name" value="PsdUridine_synth_cat_dom_sf"/>
</dbReference>
<dbReference type="GO" id="GO:0005634">
    <property type="term" value="C:nucleus"/>
    <property type="evidence" value="ECO:0007669"/>
    <property type="project" value="TreeGrafter"/>
</dbReference>
<dbReference type="Gene3D" id="3.30.70.660">
    <property type="entry name" value="Pseudouridine synthase I, catalytic domain, C-terminal subdomain"/>
    <property type="match status" value="1"/>
</dbReference>
<evidence type="ECO:0000256" key="3">
    <source>
        <dbReference type="ARBA" id="ARBA00023235"/>
    </source>
</evidence>
<dbReference type="PANTHER" id="PTHR11142:SF4">
    <property type="entry name" value="PSEUDOURIDYLATE SYNTHASE 1 HOMOLOG"/>
    <property type="match status" value="1"/>
</dbReference>
<feature type="compositionally biased region" description="Acidic residues" evidence="7">
    <location>
        <begin position="229"/>
        <end position="254"/>
    </location>
</feature>
<dbReference type="SUPFAM" id="SSF55120">
    <property type="entry name" value="Pseudouridine synthase"/>
    <property type="match status" value="1"/>
</dbReference>